<name>A0A4U5UC98_COLLU</name>
<proteinExistence type="predicted"/>
<sequence>MYTPKHIHRGLMYTHLLALREYLLANMLFEIFRLHTHAHFVLPPASPEFCLPTWCLYQQVEQLAGPSTLEVLGHRFDVWVIKSACGAQHAANTLPVSVSVCSLTERAQLLKNVFKKSTVSLYRSDSMQQNLLHGYAFSQDENGVVSQSEVIRAYDTTKQRTNEW</sequence>
<protein>
    <submittedName>
        <fullName evidence="1">Putative phospholipid-transporting ATPase IA</fullName>
    </submittedName>
</protein>
<evidence type="ECO:0000313" key="2">
    <source>
        <dbReference type="Proteomes" id="UP000298787"/>
    </source>
</evidence>
<dbReference type="Proteomes" id="UP000298787">
    <property type="component" value="Chromosome 6"/>
</dbReference>
<dbReference type="AlphaFoldDB" id="A0A4U5UC98"/>
<accession>A0A4U5UC98</accession>
<dbReference type="EMBL" id="CM014083">
    <property type="protein sequence ID" value="TKS72126.1"/>
    <property type="molecule type" value="Genomic_DNA"/>
</dbReference>
<evidence type="ECO:0000313" key="1">
    <source>
        <dbReference type="EMBL" id="TKS72126.1"/>
    </source>
</evidence>
<dbReference type="STRING" id="240159.A0A4U5UC98"/>
<reference evidence="1 2" key="1">
    <citation type="submission" date="2019-01" db="EMBL/GenBank/DDBJ databases">
        <title>Genome Assembly of Collichthys lucidus.</title>
        <authorList>
            <person name="Cai M."/>
            <person name="Xiao S."/>
        </authorList>
    </citation>
    <scope>NUCLEOTIDE SEQUENCE [LARGE SCALE GENOMIC DNA]</scope>
    <source>
        <strain evidence="1">JT15FE1705JMU</strain>
        <tissue evidence="1">Muscle</tissue>
    </source>
</reference>
<organism evidence="1 2">
    <name type="scientific">Collichthys lucidus</name>
    <name type="common">Big head croaker</name>
    <name type="synonym">Sciaena lucida</name>
    <dbReference type="NCBI Taxonomy" id="240159"/>
    <lineage>
        <taxon>Eukaryota</taxon>
        <taxon>Metazoa</taxon>
        <taxon>Chordata</taxon>
        <taxon>Craniata</taxon>
        <taxon>Vertebrata</taxon>
        <taxon>Euteleostomi</taxon>
        <taxon>Actinopterygii</taxon>
        <taxon>Neopterygii</taxon>
        <taxon>Teleostei</taxon>
        <taxon>Neoteleostei</taxon>
        <taxon>Acanthomorphata</taxon>
        <taxon>Eupercaria</taxon>
        <taxon>Sciaenidae</taxon>
        <taxon>Collichthys</taxon>
    </lineage>
</organism>
<gene>
    <name evidence="1" type="ORF">D9C73_006199</name>
</gene>
<keyword evidence="2" id="KW-1185">Reference proteome</keyword>